<evidence type="ECO:0000313" key="2">
    <source>
        <dbReference type="EMBL" id="MCC2746910.1"/>
    </source>
</evidence>
<organism evidence="2 3">
    <name type="scientific">Agathobacter rectalis</name>
    <dbReference type="NCBI Taxonomy" id="39491"/>
    <lineage>
        <taxon>Bacteria</taxon>
        <taxon>Bacillati</taxon>
        <taxon>Bacillota</taxon>
        <taxon>Clostridia</taxon>
        <taxon>Lachnospirales</taxon>
        <taxon>Lachnospiraceae</taxon>
        <taxon>Agathobacter</taxon>
    </lineage>
</organism>
<dbReference type="Proteomes" id="UP001197847">
    <property type="component" value="Unassembled WGS sequence"/>
</dbReference>
<dbReference type="InterPro" id="IPR041657">
    <property type="entry name" value="HTH_17"/>
</dbReference>
<gene>
    <name evidence="2" type="ORF">LK487_07675</name>
</gene>
<evidence type="ECO:0000313" key="3">
    <source>
        <dbReference type="Proteomes" id="UP001197847"/>
    </source>
</evidence>
<dbReference type="Pfam" id="PF12728">
    <property type="entry name" value="HTH_17"/>
    <property type="match status" value="1"/>
</dbReference>
<accession>A0AAW4WTF5</accession>
<proteinExistence type="predicted"/>
<comment type="caution">
    <text evidence="2">The sequence shown here is derived from an EMBL/GenBank/DDBJ whole genome shotgun (WGS) entry which is preliminary data.</text>
</comment>
<reference evidence="2" key="1">
    <citation type="submission" date="2021-10" db="EMBL/GenBank/DDBJ databases">
        <title>Collection of gut derived symbiotic bacterial strains cultured from healthy donors.</title>
        <authorList>
            <person name="Lin H."/>
            <person name="Littmann E."/>
            <person name="Claire K."/>
            <person name="Pamer E."/>
        </authorList>
    </citation>
    <scope>NUCLEOTIDE SEQUENCE</scope>
    <source>
        <strain evidence="2">MSK.22.92</strain>
    </source>
</reference>
<sequence>MELLSVEVVMDMLGVTRRTVTNMIKRGDLIAEYPQTGKRGRPSMMITASSCGNYLLQKGR</sequence>
<evidence type="ECO:0000259" key="1">
    <source>
        <dbReference type="Pfam" id="PF12728"/>
    </source>
</evidence>
<name>A0AAW4WTF5_9FIRM</name>
<dbReference type="AlphaFoldDB" id="A0AAW4WTF5"/>
<protein>
    <submittedName>
        <fullName evidence="2">Helix-turn-helix domain-containing protein</fullName>
    </submittedName>
</protein>
<feature type="domain" description="Helix-turn-helix" evidence="1">
    <location>
        <begin position="3"/>
        <end position="41"/>
    </location>
</feature>
<dbReference type="RefSeq" id="WP_173849462.1">
    <property type="nucleotide sequence ID" value="NZ_JAAISB010000024.1"/>
</dbReference>
<dbReference type="EMBL" id="JAJFBX010000008">
    <property type="protein sequence ID" value="MCC2746910.1"/>
    <property type="molecule type" value="Genomic_DNA"/>
</dbReference>